<keyword evidence="1" id="KW-0472">Membrane</keyword>
<comment type="caution">
    <text evidence="2">The sequence shown here is derived from an EMBL/GenBank/DDBJ whole genome shotgun (WGS) entry which is preliminary data.</text>
</comment>
<dbReference type="Proteomes" id="UP000737171">
    <property type="component" value="Unassembled WGS sequence"/>
</dbReference>
<feature type="transmembrane region" description="Helical" evidence="1">
    <location>
        <begin position="70"/>
        <end position="99"/>
    </location>
</feature>
<name>A0ABX2ELM5_9BURK</name>
<feature type="transmembrane region" description="Helical" evidence="1">
    <location>
        <begin position="43"/>
        <end position="64"/>
    </location>
</feature>
<dbReference type="RefSeq" id="WP_173126500.1">
    <property type="nucleotide sequence ID" value="NZ_JABRWJ010000006.1"/>
</dbReference>
<keyword evidence="1" id="KW-1133">Transmembrane helix</keyword>
<evidence type="ECO:0000313" key="3">
    <source>
        <dbReference type="Proteomes" id="UP000737171"/>
    </source>
</evidence>
<proteinExistence type="predicted"/>
<reference evidence="2 3" key="1">
    <citation type="submission" date="2020-05" db="EMBL/GenBank/DDBJ databases">
        <title>Aquincola sp. isolate from soil.</title>
        <authorList>
            <person name="Han J."/>
            <person name="Kim D.-U."/>
        </authorList>
    </citation>
    <scope>NUCLEOTIDE SEQUENCE [LARGE SCALE GENOMIC DNA]</scope>
    <source>
        <strain evidence="2 3">S2</strain>
    </source>
</reference>
<organism evidence="2 3">
    <name type="scientific">Pseudaquabacterium terrae</name>
    <dbReference type="NCBI Taxonomy" id="2732868"/>
    <lineage>
        <taxon>Bacteria</taxon>
        <taxon>Pseudomonadati</taxon>
        <taxon>Pseudomonadota</taxon>
        <taxon>Betaproteobacteria</taxon>
        <taxon>Burkholderiales</taxon>
        <taxon>Sphaerotilaceae</taxon>
        <taxon>Pseudaquabacterium</taxon>
    </lineage>
</organism>
<accession>A0ABX2ELM5</accession>
<evidence type="ECO:0000256" key="1">
    <source>
        <dbReference type="SAM" id="Phobius"/>
    </source>
</evidence>
<keyword evidence="3" id="KW-1185">Reference proteome</keyword>
<keyword evidence="1" id="KW-0812">Transmembrane</keyword>
<gene>
    <name evidence="2" type="ORF">HLB44_21095</name>
</gene>
<evidence type="ECO:0000313" key="2">
    <source>
        <dbReference type="EMBL" id="NRF69503.1"/>
    </source>
</evidence>
<dbReference type="EMBL" id="JABRWJ010000006">
    <property type="protein sequence ID" value="NRF69503.1"/>
    <property type="molecule type" value="Genomic_DNA"/>
</dbReference>
<protein>
    <submittedName>
        <fullName evidence="2">Uncharacterized protein</fullName>
    </submittedName>
</protein>
<sequence>MDFDSLRPVFSGLVGCLAVYLLARAGRKPTPRKDNVRVLTYGIGFRVFAAILVPGSLFIAYAAAHARPSQAALAGCIAAAFVAGAVFFAYQAFFVSFAYDEHNVYYRTPLAGSKVIPWSEVEELAYSGLLQSHYLRTRQVRRIWCSNMLRGYDELGEFLSRKREELYGDGP</sequence>
<feature type="transmembrane region" description="Helical" evidence="1">
    <location>
        <begin position="6"/>
        <end position="23"/>
    </location>
</feature>